<accession>A0A090M4G9</accession>
<dbReference type="GeneID" id="9834656"/>
<dbReference type="OrthoDB" id="10487804at2759"/>
<evidence type="ECO:0000313" key="2">
    <source>
        <dbReference type="EMBL" id="CEF96874.1"/>
    </source>
</evidence>
<name>A0A090M4G9_OSTTA</name>
<comment type="caution">
    <text evidence="2">The sequence shown here is derived from an EMBL/GenBank/DDBJ whole genome shotgun (WGS) entry which is preliminary data.</text>
</comment>
<gene>
    <name evidence="2" type="ORF">OT_ostta01g05730</name>
</gene>
<feature type="domain" description="LYR motif-containing protein Cup1-like N-terminal" evidence="1">
    <location>
        <begin position="62"/>
        <end position="142"/>
    </location>
</feature>
<dbReference type="InterPro" id="IPR046896">
    <property type="entry name" value="Cup1-like_N"/>
</dbReference>
<dbReference type="AlphaFoldDB" id="A0A090M4G9"/>
<dbReference type="Pfam" id="PF20263">
    <property type="entry name" value="LYRM2-like"/>
    <property type="match status" value="1"/>
</dbReference>
<keyword evidence="3" id="KW-1185">Reference proteome</keyword>
<evidence type="ECO:0000259" key="1">
    <source>
        <dbReference type="Pfam" id="PF20263"/>
    </source>
</evidence>
<reference evidence="3" key="1">
    <citation type="journal article" date="2006" name="Proc. Natl. Acad. Sci. U.S.A.">
        <title>Genome analysis of the smallest free-living eukaryote Ostreococcus tauri unveils many unique features.</title>
        <authorList>
            <person name="Derelle E."/>
            <person name="Ferraz C."/>
            <person name="Rombauts S."/>
            <person name="Rouze P."/>
            <person name="Worden A.Z."/>
            <person name="Robbens S."/>
            <person name="Partensky F."/>
            <person name="Degroeve S."/>
            <person name="Echeynie S."/>
            <person name="Cooke R."/>
            <person name="Saeys Y."/>
            <person name="Wuyts J."/>
            <person name="Jabbari K."/>
            <person name="Bowler C."/>
            <person name="Panaud O."/>
            <person name="Piegu B."/>
            <person name="Ball S.G."/>
            <person name="Ral J.-P."/>
            <person name="Bouget F.-Y."/>
            <person name="Piganeau G."/>
            <person name="De Baets B."/>
            <person name="Picard A."/>
            <person name="Delseny M."/>
            <person name="Demaille J."/>
            <person name="Van de Peer Y."/>
            <person name="Moreau H."/>
        </authorList>
    </citation>
    <scope>NUCLEOTIDE SEQUENCE [LARGE SCALE GENOMIC DNA]</scope>
    <source>
        <strain evidence="3">OTTH 0595 / CCAP 157/2 / RCC745</strain>
    </source>
</reference>
<dbReference type="KEGG" id="ota:OT_ostta01g05730"/>
<reference evidence="2 3" key="2">
    <citation type="journal article" date="2014" name="BMC Genomics">
        <title>An improved genome of the model marine alga Ostreococcus tauri unfolds by assessing Illumina de novo assemblies.</title>
        <authorList>
            <person name="Blanc-Mathieu R."/>
            <person name="Verhelst B."/>
            <person name="Derelle E."/>
            <person name="Rombauts S."/>
            <person name="Bouget F.Y."/>
            <person name="Carre I."/>
            <person name="Chateau A."/>
            <person name="Eyre-Walker A."/>
            <person name="Grimsley N."/>
            <person name="Moreau H."/>
            <person name="Piegu B."/>
            <person name="Rivals E."/>
            <person name="Schackwitz W."/>
            <person name="Van de Peer Y."/>
            <person name="Piganeau G."/>
        </authorList>
    </citation>
    <scope>NUCLEOTIDE SEQUENCE [LARGE SCALE GENOMIC DNA]</scope>
    <source>
        <strain evidence="3">OTTH 0595 / CCAP 157/2 / RCC745</strain>
    </source>
</reference>
<evidence type="ECO:0000313" key="3">
    <source>
        <dbReference type="Proteomes" id="UP000009170"/>
    </source>
</evidence>
<dbReference type="RefSeq" id="XP_003074625.2">
    <property type="nucleotide sequence ID" value="XM_003074578.2"/>
</dbReference>
<organism evidence="2 3">
    <name type="scientific">Ostreococcus tauri</name>
    <name type="common">Marine green alga</name>
    <dbReference type="NCBI Taxonomy" id="70448"/>
    <lineage>
        <taxon>Eukaryota</taxon>
        <taxon>Viridiplantae</taxon>
        <taxon>Chlorophyta</taxon>
        <taxon>Mamiellophyceae</taxon>
        <taxon>Mamiellales</taxon>
        <taxon>Bathycoccaceae</taxon>
        <taxon>Ostreococcus</taxon>
    </lineage>
</organism>
<sequence>MPTAPHCASTSRRAWAMRRALAGARATCASACAARTLERARTRSNAREFATDSEHRERALATYRGALRRARRLPDPCARHYWRERFASVFRRRRDETSAKRTRASLAEATRWTRRLRNALADDDDYRAILELAYGMRGRFKHLVKACEEACGEGGTTRTRRVERFSLPPLDAETGETFTLRYLFRAIEARTVDDDGGGNVDDGLSRQMRMLRLRTPRYFHPNGCAARATNESLDERDESAAKYVRVWPWEAATSDDLAVDAPSYGIGTMPPPADWEMIHLALLKTTFIPLMRERVPSMDRRIRRVYERTLNLERDCLRIDDVPGVFLEDFRK</sequence>
<dbReference type="Proteomes" id="UP000009170">
    <property type="component" value="Unassembled WGS sequence"/>
</dbReference>
<proteinExistence type="predicted"/>
<protein>
    <submittedName>
        <fullName evidence="2">Complex 1 LYR protein</fullName>
    </submittedName>
</protein>
<dbReference type="EMBL" id="CAID01000001">
    <property type="protein sequence ID" value="CEF96874.1"/>
    <property type="molecule type" value="Genomic_DNA"/>
</dbReference>
<dbReference type="InParanoid" id="A0A090M4G9"/>